<proteinExistence type="predicted"/>
<gene>
    <name evidence="1" type="ORF">CHS0354_020944</name>
</gene>
<accession>A0AAE0SR09</accession>
<name>A0AAE0SR09_9BIVA</name>
<comment type="caution">
    <text evidence="1">The sequence shown here is derived from an EMBL/GenBank/DDBJ whole genome shotgun (WGS) entry which is preliminary data.</text>
</comment>
<evidence type="ECO:0000313" key="2">
    <source>
        <dbReference type="Proteomes" id="UP001195483"/>
    </source>
</evidence>
<organism evidence="1 2">
    <name type="scientific">Potamilus streckersoni</name>
    <dbReference type="NCBI Taxonomy" id="2493646"/>
    <lineage>
        <taxon>Eukaryota</taxon>
        <taxon>Metazoa</taxon>
        <taxon>Spiralia</taxon>
        <taxon>Lophotrochozoa</taxon>
        <taxon>Mollusca</taxon>
        <taxon>Bivalvia</taxon>
        <taxon>Autobranchia</taxon>
        <taxon>Heteroconchia</taxon>
        <taxon>Palaeoheterodonta</taxon>
        <taxon>Unionida</taxon>
        <taxon>Unionoidea</taxon>
        <taxon>Unionidae</taxon>
        <taxon>Ambleminae</taxon>
        <taxon>Lampsilini</taxon>
        <taxon>Potamilus</taxon>
    </lineage>
</organism>
<reference evidence="1" key="1">
    <citation type="journal article" date="2021" name="Genome Biol. Evol.">
        <title>A High-Quality Reference Genome for a Parasitic Bivalve with Doubly Uniparental Inheritance (Bivalvia: Unionida).</title>
        <authorList>
            <person name="Smith C.H."/>
        </authorList>
    </citation>
    <scope>NUCLEOTIDE SEQUENCE</scope>
    <source>
        <strain evidence="1">CHS0354</strain>
    </source>
</reference>
<reference evidence="1" key="2">
    <citation type="journal article" date="2021" name="Genome Biol. Evol.">
        <title>Developing a high-quality reference genome for a parasitic bivalve with doubly uniparental inheritance (Bivalvia: Unionida).</title>
        <authorList>
            <person name="Smith C.H."/>
        </authorList>
    </citation>
    <scope>NUCLEOTIDE SEQUENCE</scope>
    <source>
        <strain evidence="1">CHS0354</strain>
        <tissue evidence="1">Mantle</tissue>
    </source>
</reference>
<dbReference type="Proteomes" id="UP001195483">
    <property type="component" value="Unassembled WGS sequence"/>
</dbReference>
<dbReference type="EMBL" id="JAEAOA010001282">
    <property type="protein sequence ID" value="KAK3596601.1"/>
    <property type="molecule type" value="Genomic_DNA"/>
</dbReference>
<protein>
    <submittedName>
        <fullName evidence="1">Uncharacterized protein</fullName>
    </submittedName>
</protein>
<sequence length="105" mass="11638">MEWQQGLLQAVDIHIPIKVFDSDNCPFLLKLCCANATMPTKATYIMDTFPQQTVVRVSTGLAFPTTILSMVIEQKLRIIVEIQTLPGIHTALQVLVALRARSLSA</sequence>
<reference evidence="1" key="3">
    <citation type="submission" date="2023-05" db="EMBL/GenBank/DDBJ databases">
        <authorList>
            <person name="Smith C.H."/>
        </authorList>
    </citation>
    <scope>NUCLEOTIDE SEQUENCE</scope>
    <source>
        <strain evidence="1">CHS0354</strain>
        <tissue evidence="1">Mantle</tissue>
    </source>
</reference>
<evidence type="ECO:0000313" key="1">
    <source>
        <dbReference type="EMBL" id="KAK3596601.1"/>
    </source>
</evidence>
<keyword evidence="2" id="KW-1185">Reference proteome</keyword>
<dbReference type="AlphaFoldDB" id="A0AAE0SR09"/>